<evidence type="ECO:0000256" key="1">
    <source>
        <dbReference type="ARBA" id="ARBA00005437"/>
    </source>
</evidence>
<gene>
    <name evidence="2" type="ORF">KSF_019320</name>
</gene>
<reference evidence="2" key="1">
    <citation type="submission" date="2020-10" db="EMBL/GenBank/DDBJ databases">
        <title>Taxonomic study of unclassified bacteria belonging to the class Ktedonobacteria.</title>
        <authorList>
            <person name="Yabe S."/>
            <person name="Wang C.M."/>
            <person name="Zheng Y."/>
            <person name="Sakai Y."/>
            <person name="Cavaletti L."/>
            <person name="Monciardini P."/>
            <person name="Donadio S."/>
        </authorList>
    </citation>
    <scope>NUCLEOTIDE SEQUENCE</scope>
    <source>
        <strain evidence="2">ID150040</strain>
    </source>
</reference>
<dbReference type="InterPro" id="IPR038595">
    <property type="entry name" value="LOR_sf"/>
</dbReference>
<organism evidence="2 3">
    <name type="scientific">Reticulibacter mediterranei</name>
    <dbReference type="NCBI Taxonomy" id="2778369"/>
    <lineage>
        <taxon>Bacteria</taxon>
        <taxon>Bacillati</taxon>
        <taxon>Chloroflexota</taxon>
        <taxon>Ktedonobacteria</taxon>
        <taxon>Ktedonobacterales</taxon>
        <taxon>Reticulibacteraceae</taxon>
        <taxon>Reticulibacter</taxon>
    </lineage>
</organism>
<evidence type="ECO:0000313" key="2">
    <source>
        <dbReference type="EMBL" id="GHO91884.1"/>
    </source>
</evidence>
<sequence>MRYRLKERAISLSTDDFVIRDENNNVVFEVSGDLFHIGDTFSIRDRNTGEEVLHIKQRIFSHTAQYDIFMHGAEIASLHKRDEPHPHVEVANSDGTVLYAQGSFEEWDLNIVDHYGRLFAHISKEFSIIGDSYTVDVAPGVNDLLILATAIVLDELREDRKI</sequence>
<protein>
    <recommendedName>
        <fullName evidence="4">LURP-one-related family protein</fullName>
    </recommendedName>
</protein>
<dbReference type="EMBL" id="BNJK01000001">
    <property type="protein sequence ID" value="GHO91884.1"/>
    <property type="molecule type" value="Genomic_DNA"/>
</dbReference>
<dbReference type="Pfam" id="PF04525">
    <property type="entry name" value="LOR"/>
    <property type="match status" value="1"/>
</dbReference>
<dbReference type="InterPro" id="IPR025659">
    <property type="entry name" value="Tubby-like_C"/>
</dbReference>
<evidence type="ECO:0008006" key="4">
    <source>
        <dbReference type="Google" id="ProtNLM"/>
    </source>
</evidence>
<evidence type="ECO:0000313" key="3">
    <source>
        <dbReference type="Proteomes" id="UP000597444"/>
    </source>
</evidence>
<dbReference type="AlphaFoldDB" id="A0A8J3MYC1"/>
<dbReference type="Proteomes" id="UP000597444">
    <property type="component" value="Unassembled WGS sequence"/>
</dbReference>
<accession>A0A8J3MYC1</accession>
<name>A0A8J3MYC1_9CHLR</name>
<dbReference type="SUPFAM" id="SSF54518">
    <property type="entry name" value="Tubby C-terminal domain-like"/>
    <property type="match status" value="1"/>
</dbReference>
<dbReference type="InterPro" id="IPR007612">
    <property type="entry name" value="LOR"/>
</dbReference>
<dbReference type="Gene3D" id="2.40.160.200">
    <property type="entry name" value="LURP1-related"/>
    <property type="match status" value="1"/>
</dbReference>
<keyword evidence="3" id="KW-1185">Reference proteome</keyword>
<comment type="similarity">
    <text evidence="1">Belongs to the LOR family.</text>
</comment>
<proteinExistence type="inferred from homology"/>
<dbReference type="RefSeq" id="WP_220202752.1">
    <property type="nucleotide sequence ID" value="NZ_BNJK01000001.1"/>
</dbReference>
<comment type="caution">
    <text evidence="2">The sequence shown here is derived from an EMBL/GenBank/DDBJ whole genome shotgun (WGS) entry which is preliminary data.</text>
</comment>